<dbReference type="InterPro" id="IPR011009">
    <property type="entry name" value="Kinase-like_dom_sf"/>
</dbReference>
<evidence type="ECO:0000313" key="8">
    <source>
        <dbReference type="EMBL" id="CAJ1386018.1"/>
    </source>
</evidence>
<dbReference type="PROSITE" id="PS00108">
    <property type="entry name" value="PROTEIN_KINASE_ST"/>
    <property type="match status" value="1"/>
</dbReference>
<dbReference type="GO" id="GO:0005524">
    <property type="term" value="F:ATP binding"/>
    <property type="evidence" value="ECO:0007669"/>
    <property type="project" value="UniProtKB-KW"/>
</dbReference>
<feature type="compositionally biased region" description="Basic and acidic residues" evidence="6">
    <location>
        <begin position="230"/>
        <end position="248"/>
    </location>
</feature>
<dbReference type="PANTHER" id="PTHR24353">
    <property type="entry name" value="CYCLIC NUCLEOTIDE-DEPENDENT PROTEIN KINASE"/>
    <property type="match status" value="1"/>
</dbReference>
<dbReference type="InterPro" id="IPR000719">
    <property type="entry name" value="Prot_kinase_dom"/>
</dbReference>
<dbReference type="AlphaFoldDB" id="A0AA36IIU4"/>
<dbReference type="SUPFAM" id="SSF56112">
    <property type="entry name" value="Protein kinase-like (PK-like)"/>
    <property type="match status" value="1"/>
</dbReference>
<evidence type="ECO:0000256" key="6">
    <source>
        <dbReference type="SAM" id="MobiDB-lite"/>
    </source>
</evidence>
<organism evidence="9 10">
    <name type="scientific">Effrenium voratum</name>
    <dbReference type="NCBI Taxonomy" id="2562239"/>
    <lineage>
        <taxon>Eukaryota</taxon>
        <taxon>Sar</taxon>
        <taxon>Alveolata</taxon>
        <taxon>Dinophyceae</taxon>
        <taxon>Suessiales</taxon>
        <taxon>Symbiodiniaceae</taxon>
        <taxon>Effrenium</taxon>
    </lineage>
</organism>
<evidence type="ECO:0000256" key="4">
    <source>
        <dbReference type="ARBA" id="ARBA00022777"/>
    </source>
</evidence>
<reference evidence="9" key="1">
    <citation type="submission" date="2023-08" db="EMBL/GenBank/DDBJ databases">
        <authorList>
            <person name="Chen Y."/>
            <person name="Shah S."/>
            <person name="Dougan E. K."/>
            <person name="Thang M."/>
            <person name="Chan C."/>
        </authorList>
    </citation>
    <scope>NUCLEOTIDE SEQUENCE</scope>
</reference>
<dbReference type="EMBL" id="CAUJNA010001468">
    <property type="protein sequence ID" value="CAJ1387140.1"/>
    <property type="molecule type" value="Genomic_DNA"/>
</dbReference>
<keyword evidence="1" id="KW-0723">Serine/threonine-protein kinase</keyword>
<evidence type="ECO:0000256" key="3">
    <source>
        <dbReference type="ARBA" id="ARBA00022741"/>
    </source>
</evidence>
<dbReference type="InterPro" id="IPR008271">
    <property type="entry name" value="Ser/Thr_kinase_AS"/>
</dbReference>
<keyword evidence="5" id="KW-0067">ATP-binding</keyword>
<comment type="caution">
    <text evidence="9">The sequence shown here is derived from an EMBL/GenBank/DDBJ whole genome shotgun (WGS) entry which is preliminary data.</text>
</comment>
<name>A0AA36IIU4_9DINO</name>
<evidence type="ECO:0000256" key="1">
    <source>
        <dbReference type="ARBA" id="ARBA00022527"/>
    </source>
</evidence>
<dbReference type="GO" id="GO:0004674">
    <property type="term" value="F:protein serine/threonine kinase activity"/>
    <property type="evidence" value="ECO:0007669"/>
    <property type="project" value="UniProtKB-KW"/>
</dbReference>
<dbReference type="Pfam" id="PF00069">
    <property type="entry name" value="Pkinase"/>
    <property type="match status" value="1"/>
</dbReference>
<dbReference type="Proteomes" id="UP001178507">
    <property type="component" value="Unassembled WGS sequence"/>
</dbReference>
<feature type="domain" description="Protein kinase" evidence="7">
    <location>
        <begin position="1"/>
        <end position="214"/>
    </location>
</feature>
<dbReference type="SMART" id="SM00220">
    <property type="entry name" value="S_TKc"/>
    <property type="match status" value="1"/>
</dbReference>
<keyword evidence="2" id="KW-0808">Transferase</keyword>
<accession>A0AA36IIU4</accession>
<feature type="region of interest" description="Disordered" evidence="6">
    <location>
        <begin position="225"/>
        <end position="267"/>
    </location>
</feature>
<evidence type="ECO:0000256" key="2">
    <source>
        <dbReference type="ARBA" id="ARBA00022679"/>
    </source>
</evidence>
<evidence type="ECO:0000256" key="5">
    <source>
        <dbReference type="ARBA" id="ARBA00022840"/>
    </source>
</evidence>
<keyword evidence="10" id="KW-1185">Reference proteome</keyword>
<proteinExistence type="predicted"/>
<keyword evidence="3" id="KW-0547">Nucleotide-binding</keyword>
<dbReference type="Gene3D" id="1.10.510.10">
    <property type="entry name" value="Transferase(Phosphotransferase) domain 1"/>
    <property type="match status" value="1"/>
</dbReference>
<gene>
    <name evidence="8" type="ORF">EVOR1521_LOCUS12484</name>
    <name evidence="9" type="ORF">EVOR1521_LOCUS13272</name>
</gene>
<evidence type="ECO:0000313" key="9">
    <source>
        <dbReference type="EMBL" id="CAJ1387140.1"/>
    </source>
</evidence>
<evidence type="ECO:0000259" key="7">
    <source>
        <dbReference type="PROSITE" id="PS50011"/>
    </source>
</evidence>
<keyword evidence="4" id="KW-0418">Kinase</keyword>
<dbReference type="PROSITE" id="PS50011">
    <property type="entry name" value="PROTEIN_KINASE_DOM"/>
    <property type="match status" value="1"/>
</dbReference>
<evidence type="ECO:0000313" key="10">
    <source>
        <dbReference type="Proteomes" id="UP001178507"/>
    </source>
</evidence>
<sequence length="297" mass="34007">MGTCQSLCWERDLLNMLDSNFIVRLHRTLKDQQFVYFLLEAALGGDLYGMFNSHQAFYAGCVIAALEHLHERKIIYRDLKPENIMLDTRGYGKICDMGLARFVVGKTNTQAGTPDYMAPEMIDPPHYHDNSADWWSLGVLVYEMMCQQLPFEDDELEDTGERLLAIRRSQEMRLDFPATCPAGGRAFIAKLLRKLPHRLGAQGGAEEVRAHYFWQGFDFGSLHQQAMKSPVERPGHREKDRRKKDEKPTKKRRGSGWTRELGDFGEFDKPSKRRVLAPALTQLVTISSRMASFGFAI</sequence>
<dbReference type="EMBL" id="CAUJNA010001319">
    <property type="protein sequence ID" value="CAJ1386018.1"/>
    <property type="molecule type" value="Genomic_DNA"/>
</dbReference>
<protein>
    <recommendedName>
        <fullName evidence="7">Protein kinase domain-containing protein</fullName>
    </recommendedName>
</protein>
<dbReference type="Gene3D" id="3.30.200.20">
    <property type="entry name" value="Phosphorylase Kinase, domain 1"/>
    <property type="match status" value="1"/>
</dbReference>